<protein>
    <submittedName>
        <fullName evidence="1">Uncharacterized protein</fullName>
    </submittedName>
</protein>
<evidence type="ECO:0000313" key="1">
    <source>
        <dbReference type="EMBL" id="KAK8866372.1"/>
    </source>
</evidence>
<evidence type="ECO:0000313" key="2">
    <source>
        <dbReference type="Proteomes" id="UP001470230"/>
    </source>
</evidence>
<organism evidence="1 2">
    <name type="scientific">Tritrichomonas musculus</name>
    <dbReference type="NCBI Taxonomy" id="1915356"/>
    <lineage>
        <taxon>Eukaryota</taxon>
        <taxon>Metamonada</taxon>
        <taxon>Parabasalia</taxon>
        <taxon>Tritrichomonadida</taxon>
        <taxon>Tritrichomonadidae</taxon>
        <taxon>Tritrichomonas</taxon>
    </lineage>
</organism>
<sequence length="556" mass="63800">MKQGFFKECLFNRIERNEVTFKSFLEETDALISIKRNNKIVTTFVVDHIDELLDYALFDSVASSKQTDLSKRAMKIIEANNIKIIYAISDSTRINSLARKVLCRYEDDLEKDQNDDNKHLSWDCTVSRFATILEKCFNKCQENINNFRFIPKFLKFCDNAMVSSFFDLIVSSAREEVKAYLRLIKFQDTVIDIITKWHNEANNSISIDGILSIYDIFIKYVSIMQADGCLPPSLIQFALEFLPTDDRKILAKQWKLANESIDSTNANDFSTLYMNALSTIKGEIDLSIDYDLEKEISYFPNDFQFFYKYQENALEFLGSLFSCYPSFASQVDGKLLIQTLVNIYDEFSASSFALSAVCTLMLILIEISDIQPYVIEIFIPVIIEKIKDEEETNFLSILNKSASLTSDSIIENDSIIDDDENDSIICNDENDSKISNDDIKEIANDAENNDTAKNIIDKSAKIIDSNKKCSVNVNQRAFTLEFVKQVIEMCSNNDELKARLEEWQDFLEVCLPVIRKISGIMSNDYGGMCIRPNIVRYPSIDTFKPINWNISVNNVI</sequence>
<reference evidence="1 2" key="1">
    <citation type="submission" date="2024-04" db="EMBL/GenBank/DDBJ databases">
        <title>Tritrichomonas musculus Genome.</title>
        <authorList>
            <person name="Alves-Ferreira E."/>
            <person name="Grigg M."/>
            <person name="Lorenzi H."/>
            <person name="Galac M."/>
        </authorList>
    </citation>
    <scope>NUCLEOTIDE SEQUENCE [LARGE SCALE GENOMIC DNA]</scope>
    <source>
        <strain evidence="1 2">EAF2021</strain>
    </source>
</reference>
<comment type="caution">
    <text evidence="1">The sequence shown here is derived from an EMBL/GenBank/DDBJ whole genome shotgun (WGS) entry which is preliminary data.</text>
</comment>
<accession>A0ABR2IN26</accession>
<dbReference type="Proteomes" id="UP001470230">
    <property type="component" value="Unassembled WGS sequence"/>
</dbReference>
<dbReference type="EMBL" id="JAPFFF010000015">
    <property type="protein sequence ID" value="KAK8866372.1"/>
    <property type="molecule type" value="Genomic_DNA"/>
</dbReference>
<gene>
    <name evidence="1" type="ORF">M9Y10_009334</name>
</gene>
<keyword evidence="2" id="KW-1185">Reference proteome</keyword>
<name>A0ABR2IN26_9EUKA</name>
<proteinExistence type="predicted"/>